<keyword evidence="12" id="KW-0067">ATP-binding</keyword>
<evidence type="ECO:0000259" key="19">
    <source>
        <dbReference type="PROSITE" id="PS51447"/>
    </source>
</evidence>
<dbReference type="InterPro" id="IPR005121">
    <property type="entry name" value="Fdx_antiC-bd"/>
</dbReference>
<keyword evidence="16" id="KW-0030">Aminoacyl-tRNA synthetase</keyword>
<dbReference type="AlphaFoldDB" id="A0A1G2KLP2"/>
<feature type="domain" description="B5" evidence="20">
    <location>
        <begin position="1"/>
        <end position="22"/>
    </location>
</feature>
<organism evidence="21 22">
    <name type="scientific">Candidatus Sungbacteria bacterium RIFCSPHIGHO2_02_FULL_49_12</name>
    <dbReference type="NCBI Taxonomy" id="1802271"/>
    <lineage>
        <taxon>Bacteria</taxon>
        <taxon>Candidatus Sungiibacteriota</taxon>
    </lineage>
</organism>
<evidence type="ECO:0000256" key="16">
    <source>
        <dbReference type="ARBA" id="ARBA00023146"/>
    </source>
</evidence>
<evidence type="ECO:0000313" key="21">
    <source>
        <dbReference type="EMBL" id="OHA00363.1"/>
    </source>
</evidence>
<gene>
    <name evidence="21" type="ORF">A3C11_01720</name>
</gene>
<dbReference type="EC" id="6.1.1.20" evidence="5"/>
<dbReference type="InterPro" id="IPR041616">
    <property type="entry name" value="PheRS_beta_core"/>
</dbReference>
<proteinExistence type="inferred from homology"/>
<dbReference type="SMART" id="SM00896">
    <property type="entry name" value="FDX-ACB"/>
    <property type="match status" value="1"/>
</dbReference>
<dbReference type="Gene3D" id="3.30.56.10">
    <property type="match status" value="1"/>
</dbReference>
<comment type="subcellular location">
    <subcellularLocation>
        <location evidence="2">Cytoplasm</location>
    </subcellularLocation>
</comment>
<keyword evidence="15" id="KW-0648">Protein biosynthesis</keyword>
<dbReference type="PANTHER" id="PTHR10947">
    <property type="entry name" value="PHENYLALANYL-TRNA SYNTHETASE BETA CHAIN AND LEUCINE-RICH REPEAT-CONTAINING PROTEIN 47"/>
    <property type="match status" value="1"/>
</dbReference>
<dbReference type="InterPro" id="IPR005147">
    <property type="entry name" value="tRNA_synthase_B5-dom"/>
</dbReference>
<dbReference type="PROSITE" id="PS51483">
    <property type="entry name" value="B5"/>
    <property type="match status" value="1"/>
</dbReference>
<evidence type="ECO:0000256" key="11">
    <source>
        <dbReference type="ARBA" id="ARBA00022741"/>
    </source>
</evidence>
<dbReference type="InterPro" id="IPR045864">
    <property type="entry name" value="aa-tRNA-synth_II/BPL/LPL"/>
</dbReference>
<evidence type="ECO:0000256" key="13">
    <source>
        <dbReference type="ARBA" id="ARBA00022842"/>
    </source>
</evidence>
<evidence type="ECO:0000256" key="5">
    <source>
        <dbReference type="ARBA" id="ARBA00012814"/>
    </source>
</evidence>
<comment type="cofactor">
    <cofactor evidence="1">
        <name>Mg(2+)</name>
        <dbReference type="ChEBI" id="CHEBI:18420"/>
    </cofactor>
</comment>
<comment type="catalytic activity">
    <reaction evidence="18">
        <text>tRNA(Phe) + L-phenylalanine + ATP = L-phenylalanyl-tRNA(Phe) + AMP + diphosphate + H(+)</text>
        <dbReference type="Rhea" id="RHEA:19413"/>
        <dbReference type="Rhea" id="RHEA-COMP:9668"/>
        <dbReference type="Rhea" id="RHEA-COMP:9699"/>
        <dbReference type="ChEBI" id="CHEBI:15378"/>
        <dbReference type="ChEBI" id="CHEBI:30616"/>
        <dbReference type="ChEBI" id="CHEBI:33019"/>
        <dbReference type="ChEBI" id="CHEBI:58095"/>
        <dbReference type="ChEBI" id="CHEBI:78442"/>
        <dbReference type="ChEBI" id="CHEBI:78531"/>
        <dbReference type="ChEBI" id="CHEBI:456215"/>
        <dbReference type="EC" id="6.1.1.20"/>
    </reaction>
</comment>
<evidence type="ECO:0000256" key="10">
    <source>
        <dbReference type="ARBA" id="ARBA00022723"/>
    </source>
</evidence>
<evidence type="ECO:0000256" key="8">
    <source>
        <dbReference type="ARBA" id="ARBA00022555"/>
    </source>
</evidence>
<dbReference type="GO" id="GO:0000287">
    <property type="term" value="F:magnesium ion binding"/>
    <property type="evidence" value="ECO:0007669"/>
    <property type="project" value="InterPro"/>
</dbReference>
<evidence type="ECO:0000256" key="7">
    <source>
        <dbReference type="ARBA" id="ARBA00022490"/>
    </source>
</evidence>
<protein>
    <recommendedName>
        <fullName evidence="6">Phenylalanine--tRNA ligase beta subunit</fullName>
        <ecNumber evidence="5">6.1.1.20</ecNumber>
    </recommendedName>
    <alternativeName>
        <fullName evidence="17">Phenylalanyl-tRNA synthetase beta subunit</fullName>
    </alternativeName>
</protein>
<reference evidence="21 22" key="1">
    <citation type="journal article" date="2016" name="Nat. Commun.">
        <title>Thousands of microbial genomes shed light on interconnected biogeochemical processes in an aquifer system.</title>
        <authorList>
            <person name="Anantharaman K."/>
            <person name="Brown C.T."/>
            <person name="Hug L.A."/>
            <person name="Sharon I."/>
            <person name="Castelle C.J."/>
            <person name="Probst A.J."/>
            <person name="Thomas B.C."/>
            <person name="Singh A."/>
            <person name="Wilkins M.J."/>
            <person name="Karaoz U."/>
            <person name="Brodie E.L."/>
            <person name="Williams K.H."/>
            <person name="Hubbard S.S."/>
            <person name="Banfield J.F."/>
        </authorList>
    </citation>
    <scope>NUCLEOTIDE SEQUENCE [LARGE SCALE GENOMIC DNA]</scope>
</reference>
<dbReference type="EMBL" id="MHQJ01000049">
    <property type="protein sequence ID" value="OHA00363.1"/>
    <property type="molecule type" value="Genomic_DNA"/>
</dbReference>
<evidence type="ECO:0000256" key="12">
    <source>
        <dbReference type="ARBA" id="ARBA00022840"/>
    </source>
</evidence>
<evidence type="ECO:0000256" key="17">
    <source>
        <dbReference type="ARBA" id="ARBA00033189"/>
    </source>
</evidence>
<dbReference type="SUPFAM" id="SSF54991">
    <property type="entry name" value="Anticodon-binding domain of PheRS"/>
    <property type="match status" value="1"/>
</dbReference>
<dbReference type="GO" id="GO:0000049">
    <property type="term" value="F:tRNA binding"/>
    <property type="evidence" value="ECO:0007669"/>
    <property type="project" value="UniProtKB-KW"/>
</dbReference>
<evidence type="ECO:0000256" key="15">
    <source>
        <dbReference type="ARBA" id="ARBA00022917"/>
    </source>
</evidence>
<dbReference type="InterPro" id="IPR045060">
    <property type="entry name" value="Phe-tRNA-ligase_IIc_bsu"/>
</dbReference>
<dbReference type="InterPro" id="IPR036690">
    <property type="entry name" value="Fdx_antiC-bd_sf"/>
</dbReference>
<dbReference type="Proteomes" id="UP000177362">
    <property type="component" value="Unassembled WGS sequence"/>
</dbReference>
<dbReference type="Pfam" id="PF03147">
    <property type="entry name" value="FDX-ACB"/>
    <property type="match status" value="1"/>
</dbReference>
<dbReference type="GO" id="GO:0005524">
    <property type="term" value="F:ATP binding"/>
    <property type="evidence" value="ECO:0007669"/>
    <property type="project" value="UniProtKB-KW"/>
</dbReference>
<evidence type="ECO:0000256" key="9">
    <source>
        <dbReference type="ARBA" id="ARBA00022598"/>
    </source>
</evidence>
<evidence type="ECO:0000256" key="1">
    <source>
        <dbReference type="ARBA" id="ARBA00001946"/>
    </source>
</evidence>
<comment type="subunit">
    <text evidence="4">Tetramer of two alpha and two beta subunits.</text>
</comment>
<dbReference type="PANTHER" id="PTHR10947:SF3">
    <property type="entry name" value="LEUCINE-RICH REPEAT-CONTAINING PROTEIN 47"/>
    <property type="match status" value="1"/>
</dbReference>
<dbReference type="FunFam" id="3.30.70.380:FF:000001">
    <property type="entry name" value="Phenylalanine--tRNA ligase beta subunit"/>
    <property type="match status" value="1"/>
</dbReference>
<keyword evidence="10" id="KW-0479">Metal-binding</keyword>
<dbReference type="PROSITE" id="PS51447">
    <property type="entry name" value="FDX_ACB"/>
    <property type="match status" value="1"/>
</dbReference>
<evidence type="ECO:0000259" key="20">
    <source>
        <dbReference type="PROSITE" id="PS51483"/>
    </source>
</evidence>
<evidence type="ECO:0000313" key="22">
    <source>
        <dbReference type="Proteomes" id="UP000177362"/>
    </source>
</evidence>
<keyword evidence="11" id="KW-0547">Nucleotide-binding</keyword>
<name>A0A1G2KLP2_9BACT</name>
<evidence type="ECO:0000256" key="18">
    <source>
        <dbReference type="ARBA" id="ARBA00049255"/>
    </source>
</evidence>
<evidence type="ECO:0000256" key="14">
    <source>
        <dbReference type="ARBA" id="ARBA00022884"/>
    </source>
</evidence>
<keyword evidence="13" id="KW-0460">Magnesium</keyword>
<evidence type="ECO:0000256" key="4">
    <source>
        <dbReference type="ARBA" id="ARBA00011209"/>
    </source>
</evidence>
<dbReference type="STRING" id="1802271.A3C11_01720"/>
<sequence length="336" mass="37799">MNIEEDLIEEVARIWGYNKMPAKLPVIRGGIAKKSDRQVFEDAIKDRLVGFGFTEMHLSSFIGERALKMFGLGLENLYQLENPTSPDMAFLVHIASIQFVRSVTENLYNFDSVKIFGIGRSFIKTADGPEERRSIIIALAERGKDGKEEFYSLKGTVDALLDSFGISDHWYDDGPGVVSRHGVWAHPGRVAEIKIGDNTIGAMGEISTAILERLKSKARIVLAELDIEKLTSQIESEQEFRPIAKFPAIVRDIALVIPESARIQEVENTIQIAGGQLLVDFDMFDYYEGEGLPNGSKSVAFHLIFQSEERTLTDKEVEREFEKVVRAVKAKDWEVR</sequence>
<comment type="similarity">
    <text evidence="3">Belongs to the phenylalanyl-tRNA synthetase beta subunit family. Type 1 subfamily.</text>
</comment>
<keyword evidence="8" id="KW-0820">tRNA-binding</keyword>
<comment type="caution">
    <text evidence="21">The sequence shown here is derived from an EMBL/GenBank/DDBJ whole genome shotgun (WGS) entry which is preliminary data.</text>
</comment>
<feature type="domain" description="FDX-ACB" evidence="19">
    <location>
        <begin position="244"/>
        <end position="336"/>
    </location>
</feature>
<dbReference type="SUPFAM" id="SSF55681">
    <property type="entry name" value="Class II aaRS and biotin synthetases"/>
    <property type="match status" value="1"/>
</dbReference>
<dbReference type="Gene3D" id="3.30.930.10">
    <property type="entry name" value="Bira Bifunctional Protein, Domain 2"/>
    <property type="match status" value="1"/>
</dbReference>
<dbReference type="GO" id="GO:0004826">
    <property type="term" value="F:phenylalanine-tRNA ligase activity"/>
    <property type="evidence" value="ECO:0007669"/>
    <property type="project" value="UniProtKB-EC"/>
</dbReference>
<evidence type="ECO:0000256" key="3">
    <source>
        <dbReference type="ARBA" id="ARBA00008653"/>
    </source>
</evidence>
<evidence type="ECO:0000256" key="2">
    <source>
        <dbReference type="ARBA" id="ARBA00004496"/>
    </source>
</evidence>
<accession>A0A1G2KLP2</accession>
<keyword evidence="7" id="KW-0963">Cytoplasm</keyword>
<keyword evidence="9" id="KW-0436">Ligase</keyword>
<evidence type="ECO:0000256" key="6">
    <source>
        <dbReference type="ARBA" id="ARBA00017032"/>
    </source>
</evidence>
<dbReference type="Pfam" id="PF17759">
    <property type="entry name" value="tRNA_synthFbeta"/>
    <property type="match status" value="1"/>
</dbReference>
<dbReference type="Gene3D" id="3.30.70.380">
    <property type="entry name" value="Ferrodoxin-fold anticodon-binding domain"/>
    <property type="match status" value="1"/>
</dbReference>
<dbReference type="GO" id="GO:0006432">
    <property type="term" value="P:phenylalanyl-tRNA aminoacylation"/>
    <property type="evidence" value="ECO:0007669"/>
    <property type="project" value="InterPro"/>
</dbReference>
<dbReference type="GO" id="GO:0005737">
    <property type="term" value="C:cytoplasm"/>
    <property type="evidence" value="ECO:0007669"/>
    <property type="project" value="UniProtKB-SubCell"/>
</dbReference>
<keyword evidence="14" id="KW-0694">RNA-binding</keyword>